<dbReference type="STRING" id="1618570.UT08_C0009G0015"/>
<evidence type="ECO:0000256" key="1">
    <source>
        <dbReference type="ARBA" id="ARBA00023015"/>
    </source>
</evidence>
<evidence type="ECO:0000256" key="2">
    <source>
        <dbReference type="ARBA" id="ARBA00023125"/>
    </source>
</evidence>
<evidence type="ECO:0000313" key="6">
    <source>
        <dbReference type="Proteomes" id="UP000034081"/>
    </source>
</evidence>
<dbReference type="InterPro" id="IPR010982">
    <property type="entry name" value="Lambda_DNA-bd_dom_sf"/>
</dbReference>
<dbReference type="EMBL" id="LBVL01000009">
    <property type="protein sequence ID" value="KKQ85181.1"/>
    <property type="molecule type" value="Genomic_DNA"/>
</dbReference>
<gene>
    <name evidence="5" type="ORF">UT08_C0009G0015</name>
</gene>
<dbReference type="InterPro" id="IPR050807">
    <property type="entry name" value="TransReg_Diox_bact_type"/>
</dbReference>
<dbReference type="Proteomes" id="UP000034081">
    <property type="component" value="Unassembled WGS sequence"/>
</dbReference>
<dbReference type="PANTHER" id="PTHR46797">
    <property type="entry name" value="HTH-TYPE TRANSCRIPTIONAL REGULATOR"/>
    <property type="match status" value="1"/>
</dbReference>
<dbReference type="GO" id="GO:0003677">
    <property type="term" value="F:DNA binding"/>
    <property type="evidence" value="ECO:0007669"/>
    <property type="project" value="UniProtKB-KW"/>
</dbReference>
<keyword evidence="2" id="KW-0238">DNA-binding</keyword>
<keyword evidence="1" id="KW-0805">Transcription regulation</keyword>
<name>A0A0G0P7C0_9BACT</name>
<dbReference type="PANTHER" id="PTHR46797:SF23">
    <property type="entry name" value="HTH-TYPE TRANSCRIPTIONAL REGULATOR SUTR"/>
    <property type="match status" value="1"/>
</dbReference>
<keyword evidence="3" id="KW-0804">Transcription</keyword>
<dbReference type="InterPro" id="IPR001387">
    <property type="entry name" value="Cro/C1-type_HTH"/>
</dbReference>
<dbReference type="SUPFAM" id="SSF47413">
    <property type="entry name" value="lambda repressor-like DNA-binding domains"/>
    <property type="match status" value="1"/>
</dbReference>
<reference evidence="5 6" key="1">
    <citation type="journal article" date="2015" name="Nature">
        <title>rRNA introns, odd ribosomes, and small enigmatic genomes across a large radiation of phyla.</title>
        <authorList>
            <person name="Brown C.T."/>
            <person name="Hug L.A."/>
            <person name="Thomas B.C."/>
            <person name="Sharon I."/>
            <person name="Castelle C.J."/>
            <person name="Singh A."/>
            <person name="Wilkins M.J."/>
            <person name="Williams K.H."/>
            <person name="Banfield J.F."/>
        </authorList>
    </citation>
    <scope>NUCLEOTIDE SEQUENCE [LARGE SCALE GENOMIC DNA]</scope>
</reference>
<dbReference type="CDD" id="cd00093">
    <property type="entry name" value="HTH_XRE"/>
    <property type="match status" value="1"/>
</dbReference>
<sequence length="74" mass="8890">MDKKEWEVQAKKFGRKLAMLRTERKVTQEDLSWGMQVDRTYISLLERGLRNPTLKRLWQISKVLKVPLTELVKF</sequence>
<protein>
    <submittedName>
        <fullName evidence="5">Transcriptional regulator, XRE family</fullName>
    </submittedName>
</protein>
<evidence type="ECO:0000313" key="5">
    <source>
        <dbReference type="EMBL" id="KKQ85181.1"/>
    </source>
</evidence>
<dbReference type="AlphaFoldDB" id="A0A0G0P7C0"/>
<dbReference type="SMART" id="SM00530">
    <property type="entry name" value="HTH_XRE"/>
    <property type="match status" value="1"/>
</dbReference>
<dbReference type="Pfam" id="PF01381">
    <property type="entry name" value="HTH_3"/>
    <property type="match status" value="1"/>
</dbReference>
<dbReference type="Gene3D" id="1.10.260.40">
    <property type="entry name" value="lambda repressor-like DNA-binding domains"/>
    <property type="match status" value="1"/>
</dbReference>
<proteinExistence type="predicted"/>
<dbReference type="PROSITE" id="PS50943">
    <property type="entry name" value="HTH_CROC1"/>
    <property type="match status" value="1"/>
</dbReference>
<dbReference type="GO" id="GO:0003700">
    <property type="term" value="F:DNA-binding transcription factor activity"/>
    <property type="evidence" value="ECO:0007669"/>
    <property type="project" value="TreeGrafter"/>
</dbReference>
<evidence type="ECO:0000256" key="3">
    <source>
        <dbReference type="ARBA" id="ARBA00023163"/>
    </source>
</evidence>
<comment type="caution">
    <text evidence="5">The sequence shown here is derived from an EMBL/GenBank/DDBJ whole genome shotgun (WGS) entry which is preliminary data.</text>
</comment>
<dbReference type="GO" id="GO:0005829">
    <property type="term" value="C:cytosol"/>
    <property type="evidence" value="ECO:0007669"/>
    <property type="project" value="TreeGrafter"/>
</dbReference>
<evidence type="ECO:0000259" key="4">
    <source>
        <dbReference type="PROSITE" id="PS50943"/>
    </source>
</evidence>
<organism evidence="5 6">
    <name type="scientific">Candidatus Woesebacteria bacterium GW2011_GWB1_38_8</name>
    <dbReference type="NCBI Taxonomy" id="1618570"/>
    <lineage>
        <taxon>Bacteria</taxon>
        <taxon>Candidatus Woeseibacteriota</taxon>
    </lineage>
</organism>
<feature type="domain" description="HTH cro/C1-type" evidence="4">
    <location>
        <begin position="17"/>
        <end position="71"/>
    </location>
</feature>
<accession>A0A0G0P7C0</accession>